<dbReference type="Proteomes" id="UP000694005">
    <property type="component" value="Chromosome A05"/>
</dbReference>
<proteinExistence type="predicted"/>
<feature type="compositionally biased region" description="Low complexity" evidence="1">
    <location>
        <begin position="21"/>
        <end position="38"/>
    </location>
</feature>
<evidence type="ECO:0000313" key="2">
    <source>
        <dbReference type="EMBL" id="CAG7875733.1"/>
    </source>
</evidence>
<dbReference type="AlphaFoldDB" id="A0A3P5ZEQ2"/>
<dbReference type="EMBL" id="LR031570">
    <property type="protein sequence ID" value="VDC71310.1"/>
    <property type="molecule type" value="Genomic_DNA"/>
</dbReference>
<dbReference type="Gramene" id="A05p22540.2_BraZ1">
    <property type="protein sequence ID" value="A05p22540.2_BraZ1.CDS.1"/>
    <property type="gene ID" value="A05g22540.2_BraZ1"/>
</dbReference>
<accession>A0A3P5ZEQ2</accession>
<evidence type="ECO:0000256" key="1">
    <source>
        <dbReference type="SAM" id="MobiDB-lite"/>
    </source>
</evidence>
<sequence length="78" mass="8766">MITKTKMISLLQMQQTMQAHEQAAQQAAEHAAQQQQQQGVPIGERNLPRNFPATLSAINPPSCQRHDFEIKPSFINLV</sequence>
<dbReference type="EMBL" id="LS974621">
    <property type="protein sequence ID" value="CAG7875733.1"/>
    <property type="molecule type" value="Genomic_DNA"/>
</dbReference>
<organism evidence="3">
    <name type="scientific">Brassica campestris</name>
    <name type="common">Field mustard</name>
    <dbReference type="NCBI Taxonomy" id="3711"/>
    <lineage>
        <taxon>Eukaryota</taxon>
        <taxon>Viridiplantae</taxon>
        <taxon>Streptophyta</taxon>
        <taxon>Embryophyta</taxon>
        <taxon>Tracheophyta</taxon>
        <taxon>Spermatophyta</taxon>
        <taxon>Magnoliopsida</taxon>
        <taxon>eudicotyledons</taxon>
        <taxon>Gunneridae</taxon>
        <taxon>Pentapetalae</taxon>
        <taxon>rosids</taxon>
        <taxon>malvids</taxon>
        <taxon>Brassicales</taxon>
        <taxon>Brassicaceae</taxon>
        <taxon>Brassiceae</taxon>
        <taxon>Brassica</taxon>
    </lineage>
</organism>
<gene>
    <name evidence="3" type="ORF">BRAA05T21024Z</name>
    <name evidence="2" type="ORF">BRAPAZ1V2_A05P22540.2</name>
</gene>
<protein>
    <submittedName>
        <fullName evidence="2">Uncharacterized protein</fullName>
    </submittedName>
</protein>
<evidence type="ECO:0000313" key="3">
    <source>
        <dbReference type="EMBL" id="VDC71310.1"/>
    </source>
</evidence>
<reference evidence="3" key="1">
    <citation type="submission" date="2018-11" db="EMBL/GenBank/DDBJ databases">
        <authorList>
            <consortium name="Genoscope - CEA"/>
            <person name="William W."/>
        </authorList>
    </citation>
    <scope>NUCLEOTIDE SEQUENCE</scope>
</reference>
<feature type="region of interest" description="Disordered" evidence="1">
    <location>
        <begin position="21"/>
        <end position="58"/>
    </location>
</feature>
<name>A0A3P5ZEQ2_BRACM</name>
<feature type="non-terminal residue" evidence="3">
    <location>
        <position position="78"/>
    </location>
</feature>